<keyword evidence="2" id="KW-1133">Transmembrane helix</keyword>
<evidence type="ECO:0000313" key="4">
    <source>
        <dbReference type="Proteomes" id="UP000469890"/>
    </source>
</evidence>
<dbReference type="AlphaFoldDB" id="A0A8H4BSP5"/>
<feature type="transmembrane region" description="Helical" evidence="2">
    <location>
        <begin position="49"/>
        <end position="79"/>
    </location>
</feature>
<gene>
    <name evidence="3" type="ORF">FB192DRAFT_1352332</name>
</gene>
<reference evidence="3 4" key="1">
    <citation type="submission" date="2019-09" db="EMBL/GenBank/DDBJ databases">
        <authorList>
            <consortium name="DOE Joint Genome Institute"/>
            <person name="Mondo S.J."/>
            <person name="Navarro-Mendoza M.I."/>
            <person name="Perez-Arques C."/>
            <person name="Panchal S."/>
            <person name="Nicolas F.E."/>
            <person name="Ganguly P."/>
            <person name="Pangilinan J."/>
            <person name="Grigoriev I."/>
            <person name="Heitman J."/>
            <person name="Sanya K."/>
            <person name="Garre V."/>
        </authorList>
    </citation>
    <scope>NUCLEOTIDE SEQUENCE [LARGE SCALE GENOMIC DNA]</scope>
    <source>
        <strain evidence="3 4">MU402</strain>
    </source>
</reference>
<evidence type="ECO:0000256" key="2">
    <source>
        <dbReference type="SAM" id="Phobius"/>
    </source>
</evidence>
<dbReference type="Proteomes" id="UP000469890">
    <property type="component" value="Unassembled WGS sequence"/>
</dbReference>
<feature type="compositionally biased region" description="Polar residues" evidence="1">
    <location>
        <begin position="8"/>
        <end position="20"/>
    </location>
</feature>
<accession>A0A8H4BSP5</accession>
<protein>
    <submittedName>
        <fullName evidence="3">Uncharacterized protein</fullName>
    </submittedName>
</protein>
<evidence type="ECO:0000256" key="1">
    <source>
        <dbReference type="SAM" id="MobiDB-lite"/>
    </source>
</evidence>
<proteinExistence type="predicted"/>
<feature type="region of interest" description="Disordered" evidence="1">
    <location>
        <begin position="1"/>
        <end position="36"/>
    </location>
</feature>
<feature type="transmembrane region" description="Helical" evidence="2">
    <location>
        <begin position="108"/>
        <end position="128"/>
    </location>
</feature>
<keyword evidence="2" id="KW-0472">Membrane</keyword>
<dbReference type="EMBL" id="JAAECE010000001">
    <property type="protein sequence ID" value="KAF1806771.1"/>
    <property type="molecule type" value="Genomic_DNA"/>
</dbReference>
<organism evidence="3 4">
    <name type="scientific">Mucor circinelloides f. lusitanicus</name>
    <name type="common">Mucor racemosus var. lusitanicus</name>
    <dbReference type="NCBI Taxonomy" id="29924"/>
    <lineage>
        <taxon>Eukaryota</taxon>
        <taxon>Fungi</taxon>
        <taxon>Fungi incertae sedis</taxon>
        <taxon>Mucoromycota</taxon>
        <taxon>Mucoromycotina</taxon>
        <taxon>Mucoromycetes</taxon>
        <taxon>Mucorales</taxon>
        <taxon>Mucorineae</taxon>
        <taxon>Mucoraceae</taxon>
        <taxon>Mucor</taxon>
    </lineage>
</organism>
<sequence>MSPFRQPQLGQQSSNPSLMTSILPPPPPPPPPPMMFNDKYTNGRRRDGCCCFGISLCSCLWTLILIAFLFAGVALIIIAKVVGDKCAASNDYVQANRTLCTQVLHDGFLYGGIALAGICALVVIWRVLKWSCGNASRI</sequence>
<evidence type="ECO:0000313" key="3">
    <source>
        <dbReference type="EMBL" id="KAF1806771.1"/>
    </source>
</evidence>
<name>A0A8H4BSP5_MUCCL</name>
<feature type="compositionally biased region" description="Pro residues" evidence="1">
    <location>
        <begin position="23"/>
        <end position="34"/>
    </location>
</feature>
<keyword evidence="2" id="KW-0812">Transmembrane</keyword>
<dbReference type="SUPFAM" id="SSF101447">
    <property type="entry name" value="Formin homology 2 domain (FH2 domain)"/>
    <property type="match status" value="1"/>
</dbReference>
<comment type="caution">
    <text evidence="3">The sequence shown here is derived from an EMBL/GenBank/DDBJ whole genome shotgun (WGS) entry which is preliminary data.</text>
</comment>